<proteinExistence type="predicted"/>
<dbReference type="PROSITE" id="PS51819">
    <property type="entry name" value="VOC"/>
    <property type="match status" value="1"/>
</dbReference>
<dbReference type="InterPro" id="IPR004360">
    <property type="entry name" value="Glyas_Fos-R_dOase_dom"/>
</dbReference>
<evidence type="ECO:0000313" key="2">
    <source>
        <dbReference type="EMBL" id="TXT06179.1"/>
    </source>
</evidence>
<dbReference type="CDD" id="cd07262">
    <property type="entry name" value="VOC_like"/>
    <property type="match status" value="1"/>
</dbReference>
<dbReference type="Proteomes" id="UP000473826">
    <property type="component" value="Unassembled WGS sequence"/>
</dbReference>
<dbReference type="AlphaFoldDB" id="A0A7D8UZU9"/>
<feature type="domain" description="VOC" evidence="1">
    <location>
        <begin position="1"/>
        <end position="128"/>
    </location>
</feature>
<dbReference type="SUPFAM" id="SSF54593">
    <property type="entry name" value="Glyoxalase/Bleomycin resistance protein/Dihydroxybiphenyl dioxygenase"/>
    <property type="match status" value="1"/>
</dbReference>
<dbReference type="PANTHER" id="PTHR35006:SF2">
    <property type="entry name" value="GLYOXALASE FAMILY PROTEIN (AFU_ORTHOLOGUE AFUA_5G14830)"/>
    <property type="match status" value="1"/>
</dbReference>
<evidence type="ECO:0000313" key="3">
    <source>
        <dbReference type="Proteomes" id="UP000473826"/>
    </source>
</evidence>
<dbReference type="InterPro" id="IPR037523">
    <property type="entry name" value="VOC_core"/>
</dbReference>
<evidence type="ECO:0000259" key="1">
    <source>
        <dbReference type="PROSITE" id="PS51819"/>
    </source>
</evidence>
<gene>
    <name evidence="2" type="ORF">VHUM_03652</name>
</gene>
<sequence length="133" mass="13652">MLDHIGVQVTNYDSAKAFYTAALAPLGSSLLMEIPREHTGGAGVAGFGSDGKPAFWISDAKKRAAGSNDAHIAFAARSAADVDAFHAAAVAAGAKCNGKPGPRPQYHPGYYGAFVIDEDGNNVEAVFHGCTSA</sequence>
<dbReference type="Pfam" id="PF00903">
    <property type="entry name" value="Glyoxalase"/>
    <property type="match status" value="1"/>
</dbReference>
<organism evidence="2 3">
    <name type="scientific">Vanrija humicola</name>
    <name type="common">Yeast</name>
    <name type="synonym">Cryptococcus humicola</name>
    <dbReference type="NCBI Taxonomy" id="5417"/>
    <lineage>
        <taxon>Eukaryota</taxon>
        <taxon>Fungi</taxon>
        <taxon>Dikarya</taxon>
        <taxon>Basidiomycota</taxon>
        <taxon>Agaricomycotina</taxon>
        <taxon>Tremellomycetes</taxon>
        <taxon>Trichosporonales</taxon>
        <taxon>Trichosporonaceae</taxon>
        <taxon>Vanrija</taxon>
    </lineage>
</organism>
<name>A0A7D8UZU9_VANHU</name>
<dbReference type="InterPro" id="IPR029068">
    <property type="entry name" value="Glyas_Bleomycin-R_OHBP_Dase"/>
</dbReference>
<comment type="caution">
    <text evidence="2">The sequence shown here is derived from an EMBL/GenBank/DDBJ whole genome shotgun (WGS) entry which is preliminary data.</text>
</comment>
<reference evidence="2 3" key="1">
    <citation type="journal article" date="2019" name="PLoS Genet.">
        <title>Convergent evolution of linked mating-type loci in basidiomycete fungi.</title>
        <authorList>
            <person name="Sun S."/>
            <person name="Coelho M.A."/>
            <person name="Heitman J."/>
            <person name="Nowrousian M."/>
        </authorList>
    </citation>
    <scope>NUCLEOTIDE SEQUENCE [LARGE SCALE GENOMIC DNA]</scope>
    <source>
        <strain evidence="2 3">CBS 4282</strain>
    </source>
</reference>
<accession>A0A7D8UZU9</accession>
<protein>
    <recommendedName>
        <fullName evidence="1">VOC domain-containing protein</fullName>
    </recommendedName>
</protein>
<dbReference type="Gene3D" id="3.10.180.10">
    <property type="entry name" value="2,3-Dihydroxybiphenyl 1,2-Dioxygenase, domain 1"/>
    <property type="match status" value="1"/>
</dbReference>
<dbReference type="PANTHER" id="PTHR35006">
    <property type="entry name" value="GLYOXALASE FAMILY PROTEIN (AFU_ORTHOLOGUE AFUA_5G14830)"/>
    <property type="match status" value="1"/>
</dbReference>
<dbReference type="OrthoDB" id="10249419at2759"/>
<dbReference type="EMBL" id="QKWK01000010">
    <property type="protein sequence ID" value="TXT06179.1"/>
    <property type="molecule type" value="Genomic_DNA"/>
</dbReference>
<keyword evidence="3" id="KW-1185">Reference proteome</keyword>